<dbReference type="EMBL" id="QQST01000001">
    <property type="protein sequence ID" value="RDI72437.1"/>
    <property type="molecule type" value="Genomic_DNA"/>
</dbReference>
<dbReference type="Proteomes" id="UP000255421">
    <property type="component" value="Unassembled WGS sequence"/>
</dbReference>
<comment type="caution">
    <text evidence="2">The sequence shown here is derived from an EMBL/GenBank/DDBJ whole genome shotgun (WGS) entry which is preliminary data.</text>
</comment>
<feature type="transmembrane region" description="Helical" evidence="1">
    <location>
        <begin position="60"/>
        <end position="84"/>
    </location>
</feature>
<keyword evidence="3" id="KW-1185">Reference proteome</keyword>
<name>A0A370INZ1_9EURY</name>
<keyword evidence="1" id="KW-0812">Transmembrane</keyword>
<protein>
    <submittedName>
        <fullName evidence="2">Uncharacterized protein</fullName>
    </submittedName>
</protein>
<accession>A0A370INZ1</accession>
<evidence type="ECO:0000313" key="2">
    <source>
        <dbReference type="EMBL" id="RDI72437.1"/>
    </source>
</evidence>
<dbReference type="AlphaFoldDB" id="A0A370INZ1"/>
<sequence>MDLVGSSNGYLDDLPLRRLIPCNLINCPIVEFDRSWHVPLSTTSTCLVVTTSHLASVSRLIPIVIIATGVTITIWSLLGFTFGVSGGLRACSLFFVEVLEWKSMNLDDSSQSRRCMISRWAVDAQDISPL</sequence>
<keyword evidence="1" id="KW-1133">Transmembrane helix</keyword>
<evidence type="ECO:0000256" key="1">
    <source>
        <dbReference type="SAM" id="Phobius"/>
    </source>
</evidence>
<organism evidence="2 3">
    <name type="scientific">Halopelagius longus</name>
    <dbReference type="NCBI Taxonomy" id="1236180"/>
    <lineage>
        <taxon>Archaea</taxon>
        <taxon>Methanobacteriati</taxon>
        <taxon>Methanobacteriota</taxon>
        <taxon>Stenosarchaea group</taxon>
        <taxon>Halobacteria</taxon>
        <taxon>Halobacteriales</taxon>
        <taxon>Haloferacaceae</taxon>
    </lineage>
</organism>
<evidence type="ECO:0000313" key="3">
    <source>
        <dbReference type="Proteomes" id="UP000255421"/>
    </source>
</evidence>
<keyword evidence="1" id="KW-0472">Membrane</keyword>
<gene>
    <name evidence="2" type="ORF">DWB78_12325</name>
</gene>
<proteinExistence type="predicted"/>
<reference evidence="2 3" key="1">
    <citation type="submission" date="2018-07" db="EMBL/GenBank/DDBJ databases">
        <title>Genome sequence of extremly halophilic archaeon Halopelagius longus strain BC12-B1.</title>
        <authorList>
            <person name="Zhang X."/>
        </authorList>
    </citation>
    <scope>NUCLEOTIDE SEQUENCE [LARGE SCALE GENOMIC DNA]</scope>
    <source>
        <strain evidence="2 3">BC12-B1</strain>
    </source>
</reference>